<evidence type="ECO:0000313" key="13">
    <source>
        <dbReference type="Proteomes" id="UP000696931"/>
    </source>
</evidence>
<keyword evidence="6" id="KW-0798">TonB box</keyword>
<organism evidence="12 13">
    <name type="scientific">Eiseniibacteriota bacterium</name>
    <dbReference type="NCBI Taxonomy" id="2212470"/>
    <lineage>
        <taxon>Bacteria</taxon>
        <taxon>Candidatus Eiseniibacteriota</taxon>
    </lineage>
</organism>
<dbReference type="AlphaFoldDB" id="A0A933SAU2"/>
<dbReference type="GO" id="GO:0009279">
    <property type="term" value="C:cell outer membrane"/>
    <property type="evidence" value="ECO:0007669"/>
    <property type="project" value="UniProtKB-SubCell"/>
</dbReference>
<sequence>MFFAPLFAVALAASSPAATADTSVRRPGPQRTDRVVREFEPVTVVGGRRSDRYSAEAVHPVSREQLRRLPVDNLAQAIGLQAGVVAVGEDLHVRGGRAGELATTLAGVSMNESQRFTPMQVPLFAVRSAELISGGLDADHGGSLAGELDLATEVPGERPEYLVRWVSDGRYGSGFDAGHLRLSTPLGFRGLGLMTAGEVRLDDLGLPSLRTRGRTRVLGRSFGWRQDNHLLGWAKLAPVRSPQRWSLEVLTQRTLRQPYDPMFSFDGWTFFESAPDVPAPNGGGGGGSGTGAGGAEAVGTWVRYRAADHKVMTEDRRWAAIASAQVGTLTTPVRLTLARPNARRLTSVGLRPDPGYIVDANRILFGAYDRTDQDPFHAIFGDEPYFRLASSERWTVRADASRKAGRRHVLRSGLAWFRDDVKLIEVDDALPDIPSVEITRRYHATAPGFFAYAQHRWDFGGLVWNGGVRVQRFDPGTQDATMPAYLSAYDPALAAGRAGATWRWSPRAGFAYPMSDRDVFSLSYSRTFQDPPRDLLYESRRVNYDRRPLGNAELEPAEVLSWQVAIKHILDPEWSVQVAAFARNVYGAPGTRLLRINPAVWRTQFSTNDAEHAQGLECSVLRVSPGRQRLELTYTFLNAYGEESDVEGVAYGAAVGPRPMPAGEHPLDWDLTHTFTIGAQVHTASQYELSWTTRVGSGKPWSPVLRSSSDLTWPAQYADLSLVNSERFPWSEVTNIAVRWTPRLLRGGRVLIAATNLFDEAVPLTATLAGAPNPTINTVYDEYGAYRTETGLGGGAYWNDANGDGRREWVPVGDRRLVAPRRSLRLGVEFGL</sequence>
<keyword evidence="3" id="KW-1134">Transmembrane beta strand</keyword>
<dbReference type="PANTHER" id="PTHR30069:SF29">
    <property type="entry name" value="HEMOGLOBIN AND HEMOGLOBIN-HAPTOGLOBIN-BINDING PROTEIN 1-RELATED"/>
    <property type="match status" value="1"/>
</dbReference>
<evidence type="ECO:0000256" key="7">
    <source>
        <dbReference type="ARBA" id="ARBA00023136"/>
    </source>
</evidence>
<dbReference type="InterPro" id="IPR000531">
    <property type="entry name" value="Beta-barrel_TonB"/>
</dbReference>
<evidence type="ECO:0000259" key="11">
    <source>
        <dbReference type="Pfam" id="PF00593"/>
    </source>
</evidence>
<keyword evidence="9" id="KW-0998">Cell outer membrane</keyword>
<keyword evidence="7" id="KW-0472">Membrane</keyword>
<protein>
    <recommendedName>
        <fullName evidence="11">TonB-dependent receptor-like beta-barrel domain-containing protein</fullName>
    </recommendedName>
</protein>
<dbReference type="PANTHER" id="PTHR30069">
    <property type="entry name" value="TONB-DEPENDENT OUTER MEMBRANE RECEPTOR"/>
    <property type="match status" value="1"/>
</dbReference>
<evidence type="ECO:0000256" key="9">
    <source>
        <dbReference type="ARBA" id="ARBA00023237"/>
    </source>
</evidence>
<comment type="subcellular location">
    <subcellularLocation>
        <location evidence="1">Cell outer membrane</location>
        <topology evidence="1">Multi-pass membrane protein</topology>
    </subcellularLocation>
</comment>
<dbReference type="InterPro" id="IPR036942">
    <property type="entry name" value="Beta-barrel_TonB_sf"/>
</dbReference>
<keyword evidence="2" id="KW-0813">Transport</keyword>
<keyword evidence="8" id="KW-0675">Receptor</keyword>
<name>A0A933SAU2_UNCEI</name>
<reference evidence="12" key="1">
    <citation type="submission" date="2020-07" db="EMBL/GenBank/DDBJ databases">
        <title>Huge and variable diversity of episymbiotic CPR bacteria and DPANN archaea in groundwater ecosystems.</title>
        <authorList>
            <person name="He C.Y."/>
            <person name="Keren R."/>
            <person name="Whittaker M."/>
            <person name="Farag I.F."/>
            <person name="Doudna J."/>
            <person name="Cate J.H.D."/>
            <person name="Banfield J.F."/>
        </authorList>
    </citation>
    <scope>NUCLEOTIDE SEQUENCE</scope>
    <source>
        <strain evidence="12">NC_groundwater_1813_Pr3_B-0.1um_71_17</strain>
    </source>
</reference>
<dbReference type="InterPro" id="IPR039426">
    <property type="entry name" value="TonB-dep_rcpt-like"/>
</dbReference>
<accession>A0A933SAU2</accession>
<proteinExistence type="predicted"/>
<dbReference type="EMBL" id="JACRIW010000020">
    <property type="protein sequence ID" value="MBI5168285.1"/>
    <property type="molecule type" value="Genomic_DNA"/>
</dbReference>
<dbReference type="Proteomes" id="UP000696931">
    <property type="component" value="Unassembled WGS sequence"/>
</dbReference>
<feature type="domain" description="TonB-dependent receptor-like beta-barrel" evidence="11">
    <location>
        <begin position="365"/>
        <end position="757"/>
    </location>
</feature>
<dbReference type="Gene3D" id="2.170.130.10">
    <property type="entry name" value="TonB-dependent receptor, plug domain"/>
    <property type="match status" value="1"/>
</dbReference>
<keyword evidence="4" id="KW-0812">Transmembrane</keyword>
<evidence type="ECO:0000256" key="2">
    <source>
        <dbReference type="ARBA" id="ARBA00022448"/>
    </source>
</evidence>
<dbReference type="SUPFAM" id="SSF56935">
    <property type="entry name" value="Porins"/>
    <property type="match status" value="1"/>
</dbReference>
<evidence type="ECO:0000256" key="10">
    <source>
        <dbReference type="SAM" id="SignalP"/>
    </source>
</evidence>
<evidence type="ECO:0000256" key="4">
    <source>
        <dbReference type="ARBA" id="ARBA00022692"/>
    </source>
</evidence>
<evidence type="ECO:0000256" key="5">
    <source>
        <dbReference type="ARBA" id="ARBA00022729"/>
    </source>
</evidence>
<evidence type="ECO:0000256" key="1">
    <source>
        <dbReference type="ARBA" id="ARBA00004571"/>
    </source>
</evidence>
<evidence type="ECO:0000256" key="3">
    <source>
        <dbReference type="ARBA" id="ARBA00022452"/>
    </source>
</evidence>
<dbReference type="Pfam" id="PF00593">
    <property type="entry name" value="TonB_dep_Rec_b-barrel"/>
    <property type="match status" value="1"/>
</dbReference>
<feature type="chain" id="PRO_5037643468" description="TonB-dependent receptor-like beta-barrel domain-containing protein" evidence="10">
    <location>
        <begin position="21"/>
        <end position="832"/>
    </location>
</feature>
<keyword evidence="5 10" id="KW-0732">Signal</keyword>
<dbReference type="GO" id="GO:0015344">
    <property type="term" value="F:siderophore uptake transmembrane transporter activity"/>
    <property type="evidence" value="ECO:0007669"/>
    <property type="project" value="TreeGrafter"/>
</dbReference>
<feature type="signal peptide" evidence="10">
    <location>
        <begin position="1"/>
        <end position="20"/>
    </location>
</feature>
<evidence type="ECO:0000256" key="8">
    <source>
        <dbReference type="ARBA" id="ARBA00023170"/>
    </source>
</evidence>
<comment type="caution">
    <text evidence="12">The sequence shown here is derived from an EMBL/GenBank/DDBJ whole genome shotgun (WGS) entry which is preliminary data.</text>
</comment>
<gene>
    <name evidence="12" type="ORF">HZA61_02235</name>
</gene>
<dbReference type="InterPro" id="IPR037066">
    <property type="entry name" value="Plug_dom_sf"/>
</dbReference>
<dbReference type="Gene3D" id="2.40.170.20">
    <property type="entry name" value="TonB-dependent receptor, beta-barrel domain"/>
    <property type="match status" value="1"/>
</dbReference>
<evidence type="ECO:0000313" key="12">
    <source>
        <dbReference type="EMBL" id="MBI5168285.1"/>
    </source>
</evidence>
<evidence type="ECO:0000256" key="6">
    <source>
        <dbReference type="ARBA" id="ARBA00023077"/>
    </source>
</evidence>
<dbReference type="GO" id="GO:0044718">
    <property type="term" value="P:siderophore transmembrane transport"/>
    <property type="evidence" value="ECO:0007669"/>
    <property type="project" value="TreeGrafter"/>
</dbReference>